<dbReference type="EMBL" id="JAPVEA010000001">
    <property type="protein sequence ID" value="KAJ5464403.1"/>
    <property type="molecule type" value="Genomic_DNA"/>
</dbReference>
<reference evidence="1" key="2">
    <citation type="journal article" date="2023" name="IMA Fungus">
        <title>Comparative genomic study of the Penicillium genus elucidates a diverse pangenome and 15 lateral gene transfer events.</title>
        <authorList>
            <person name="Petersen C."/>
            <person name="Sorensen T."/>
            <person name="Nielsen M.R."/>
            <person name="Sondergaard T.E."/>
            <person name="Sorensen J.L."/>
            <person name="Fitzpatrick D.A."/>
            <person name="Frisvad J.C."/>
            <person name="Nielsen K.L."/>
        </authorList>
    </citation>
    <scope>NUCLEOTIDE SEQUENCE</scope>
    <source>
        <strain evidence="1">IBT 16125</strain>
    </source>
</reference>
<dbReference type="PANTHER" id="PTHR45588:SF1">
    <property type="entry name" value="WW DOMAIN-CONTAINING PROTEIN"/>
    <property type="match status" value="1"/>
</dbReference>
<gene>
    <name evidence="1" type="ORF">N7458_000089</name>
</gene>
<dbReference type="PANTHER" id="PTHR45588">
    <property type="entry name" value="TPR DOMAIN-CONTAINING PROTEIN"/>
    <property type="match status" value="1"/>
</dbReference>
<sequence length="196" mass="21697">MALYVDAKMHIAQHKMFHIKTGLPIETSPVFDIQVLFANGLQHPDTETHPGILHFSVHFWEMSATPALALPAADNLRDLVPDAGNLHHMPTHLDVPVGEYCPAVASKTAAVQADEKYLARNDHQEPYCVTTAMTFYGKGIAYAAMSNISEAAKQRVPYLSAAARVPESRRDPNRIVDILKRSNIDARPLIPHRIST</sequence>
<organism evidence="1 2">
    <name type="scientific">Penicillium daleae</name>
    <dbReference type="NCBI Taxonomy" id="63821"/>
    <lineage>
        <taxon>Eukaryota</taxon>
        <taxon>Fungi</taxon>
        <taxon>Dikarya</taxon>
        <taxon>Ascomycota</taxon>
        <taxon>Pezizomycotina</taxon>
        <taxon>Eurotiomycetes</taxon>
        <taxon>Eurotiomycetidae</taxon>
        <taxon>Eurotiales</taxon>
        <taxon>Aspergillaceae</taxon>
        <taxon>Penicillium</taxon>
    </lineage>
</organism>
<dbReference type="Proteomes" id="UP001213681">
    <property type="component" value="Unassembled WGS sequence"/>
</dbReference>
<name>A0AAD6CFH6_9EURO</name>
<protein>
    <submittedName>
        <fullName evidence="1">Uncharacterized protein</fullName>
    </submittedName>
</protein>
<reference evidence="1" key="1">
    <citation type="submission" date="2022-12" db="EMBL/GenBank/DDBJ databases">
        <authorList>
            <person name="Petersen C."/>
        </authorList>
    </citation>
    <scope>NUCLEOTIDE SEQUENCE</scope>
    <source>
        <strain evidence="1">IBT 16125</strain>
    </source>
</reference>
<dbReference type="AlphaFoldDB" id="A0AAD6CFH6"/>
<evidence type="ECO:0000313" key="2">
    <source>
        <dbReference type="Proteomes" id="UP001213681"/>
    </source>
</evidence>
<keyword evidence="2" id="KW-1185">Reference proteome</keyword>
<dbReference type="GeneID" id="81593726"/>
<proteinExistence type="predicted"/>
<dbReference type="RefSeq" id="XP_056771250.1">
    <property type="nucleotide sequence ID" value="XM_056903483.1"/>
</dbReference>
<evidence type="ECO:0000313" key="1">
    <source>
        <dbReference type="EMBL" id="KAJ5464403.1"/>
    </source>
</evidence>
<comment type="caution">
    <text evidence="1">The sequence shown here is derived from an EMBL/GenBank/DDBJ whole genome shotgun (WGS) entry which is preliminary data.</text>
</comment>
<accession>A0AAD6CFH6</accession>